<dbReference type="PANTHER" id="PTHR43386:SF24">
    <property type="entry name" value="OLIGOPEPTIDE TRANSPORT SYSTEM PERMEASE PROTEIN AMID"/>
    <property type="match status" value="1"/>
</dbReference>
<feature type="transmembrane region" description="Helical" evidence="10">
    <location>
        <begin position="180"/>
        <end position="198"/>
    </location>
</feature>
<dbReference type="Pfam" id="PF12911">
    <property type="entry name" value="OppC_N"/>
    <property type="match status" value="1"/>
</dbReference>
<proteinExistence type="inferred from homology"/>
<dbReference type="PATRIC" id="fig|135826.4.peg.3013"/>
<evidence type="ECO:0000256" key="5">
    <source>
        <dbReference type="ARBA" id="ARBA00022856"/>
    </source>
</evidence>
<dbReference type="RefSeq" id="WP_041123559.1">
    <property type="nucleotide sequence ID" value="NZ_JXRQ01000029.1"/>
</dbReference>
<comment type="caution">
    <text evidence="12">The sequence shown here is derived from an EMBL/GenBank/DDBJ whole genome shotgun (WGS) entry which is preliminary data.</text>
</comment>
<dbReference type="GO" id="GO:0055085">
    <property type="term" value="P:transmembrane transport"/>
    <property type="evidence" value="ECO:0007669"/>
    <property type="project" value="InterPro"/>
</dbReference>
<dbReference type="InterPro" id="IPR035906">
    <property type="entry name" value="MetI-like_sf"/>
</dbReference>
<reference evidence="12 13" key="1">
    <citation type="submission" date="2015-01" db="EMBL/GenBank/DDBJ databases">
        <title>Genome sequence of Jeotgalibacillus alimentarius.</title>
        <authorList>
            <person name="Goh K.M."/>
            <person name="Chan K.-G."/>
            <person name="Yaakop A.S."/>
            <person name="Ee R."/>
            <person name="Gan H.M."/>
            <person name="Chan C.S."/>
        </authorList>
    </citation>
    <scope>NUCLEOTIDE SEQUENCE [LARGE SCALE GENOMIC DNA]</scope>
    <source>
        <strain evidence="12 13">YKJ-13</strain>
    </source>
</reference>
<comment type="similarity">
    <text evidence="9">Belongs to the binding-protein-dependent transport system permease family. OppBC subfamily.</text>
</comment>
<evidence type="ECO:0000256" key="6">
    <source>
        <dbReference type="ARBA" id="ARBA00022927"/>
    </source>
</evidence>
<gene>
    <name evidence="12" type="ORF">KP77_30330</name>
</gene>
<keyword evidence="5" id="KW-0571">Peptide transport</keyword>
<dbReference type="GO" id="GO:0015833">
    <property type="term" value="P:peptide transport"/>
    <property type="evidence" value="ECO:0007669"/>
    <property type="project" value="UniProtKB-KW"/>
</dbReference>
<evidence type="ECO:0000256" key="7">
    <source>
        <dbReference type="ARBA" id="ARBA00022989"/>
    </source>
</evidence>
<name>A0A0C2V2P5_9BACL</name>
<dbReference type="PANTHER" id="PTHR43386">
    <property type="entry name" value="OLIGOPEPTIDE TRANSPORT SYSTEM PERMEASE PROTEIN APPC"/>
    <property type="match status" value="1"/>
</dbReference>
<sequence length="343" mass="38367">MANHSDKRFPKAMFEPAQVDEKLAEKIEKPSLNFWQDAFLRVRKNKAAIISFIILMLLVIVTFVGPYINGYDSETQNAAHSNLPPRIDAVADVSWLPFDGTWENRSGEKLYPYEERGIEESYWFGTDKFGRDLFTRLWEGVQISLLIAVLATAIDMIIGVSYGAISGYFGGRVDNIMQRIIEILTGIPNLVIVILLILVLEPGILSITLALAITGWTTMARVVRGQVLKLKNQEFALASKTLGATDFRIIFKHLMPNMVGVIIINTMFTIPNAIFFEAFLSFIGLGLQPPDASLGTLIEDGFKVMLLYPSQLIIPSIVISILMITFNLMADGLRDAFDPKMRD</sequence>
<organism evidence="12 13">
    <name type="scientific">Jeotgalibacillus alimentarius</name>
    <dbReference type="NCBI Taxonomy" id="135826"/>
    <lineage>
        <taxon>Bacteria</taxon>
        <taxon>Bacillati</taxon>
        <taxon>Bacillota</taxon>
        <taxon>Bacilli</taxon>
        <taxon>Bacillales</taxon>
        <taxon>Caryophanaceae</taxon>
        <taxon>Jeotgalibacillus</taxon>
    </lineage>
</organism>
<evidence type="ECO:0000313" key="12">
    <source>
        <dbReference type="EMBL" id="KIL43327.1"/>
    </source>
</evidence>
<dbReference type="InterPro" id="IPR025966">
    <property type="entry name" value="OppC_N"/>
</dbReference>
<evidence type="ECO:0000313" key="13">
    <source>
        <dbReference type="Proteomes" id="UP000031950"/>
    </source>
</evidence>
<dbReference type="EMBL" id="JXRQ01000029">
    <property type="protein sequence ID" value="KIL43327.1"/>
    <property type="molecule type" value="Genomic_DNA"/>
</dbReference>
<evidence type="ECO:0000256" key="4">
    <source>
        <dbReference type="ARBA" id="ARBA00022692"/>
    </source>
</evidence>
<dbReference type="Gene3D" id="1.10.3720.10">
    <property type="entry name" value="MetI-like"/>
    <property type="match status" value="1"/>
</dbReference>
<dbReference type="SUPFAM" id="SSF161098">
    <property type="entry name" value="MetI-like"/>
    <property type="match status" value="1"/>
</dbReference>
<feature type="transmembrane region" description="Helical" evidence="10">
    <location>
        <begin position="307"/>
        <end position="330"/>
    </location>
</feature>
<evidence type="ECO:0000256" key="8">
    <source>
        <dbReference type="ARBA" id="ARBA00023136"/>
    </source>
</evidence>
<dbReference type="AlphaFoldDB" id="A0A0C2V2P5"/>
<keyword evidence="8 10" id="KW-0472">Membrane</keyword>
<evidence type="ECO:0000256" key="10">
    <source>
        <dbReference type="RuleBase" id="RU363032"/>
    </source>
</evidence>
<evidence type="ECO:0000256" key="1">
    <source>
        <dbReference type="ARBA" id="ARBA00004651"/>
    </source>
</evidence>
<dbReference type="STRING" id="135826.KP77_30330"/>
<evidence type="ECO:0000256" key="2">
    <source>
        <dbReference type="ARBA" id="ARBA00022448"/>
    </source>
</evidence>
<keyword evidence="7 10" id="KW-1133">Transmembrane helix</keyword>
<dbReference type="Pfam" id="PF00528">
    <property type="entry name" value="BPD_transp_1"/>
    <property type="match status" value="1"/>
</dbReference>
<accession>A0A0C2V2P5</accession>
<dbReference type="GO" id="GO:0005886">
    <property type="term" value="C:plasma membrane"/>
    <property type="evidence" value="ECO:0007669"/>
    <property type="project" value="UniProtKB-SubCell"/>
</dbReference>
<feature type="domain" description="ABC transmembrane type-1" evidence="11">
    <location>
        <begin position="141"/>
        <end position="330"/>
    </location>
</feature>
<keyword evidence="3" id="KW-1003">Cell membrane</keyword>
<keyword evidence="13" id="KW-1185">Reference proteome</keyword>
<comment type="subcellular location">
    <subcellularLocation>
        <location evidence="1 10">Cell membrane</location>
        <topology evidence="1 10">Multi-pass membrane protein</topology>
    </subcellularLocation>
</comment>
<evidence type="ECO:0000256" key="9">
    <source>
        <dbReference type="ARBA" id="ARBA00024202"/>
    </source>
</evidence>
<dbReference type="Proteomes" id="UP000031950">
    <property type="component" value="Unassembled WGS sequence"/>
</dbReference>
<feature type="transmembrane region" description="Helical" evidence="10">
    <location>
        <begin position="143"/>
        <end position="168"/>
    </location>
</feature>
<dbReference type="OrthoDB" id="9797472at2"/>
<feature type="transmembrane region" description="Helical" evidence="10">
    <location>
        <begin position="258"/>
        <end position="287"/>
    </location>
</feature>
<keyword evidence="6" id="KW-0653">Protein transport</keyword>
<keyword evidence="4 10" id="KW-0812">Transmembrane</keyword>
<dbReference type="NCBIfam" id="NF045475">
    <property type="entry name" value="Opp3C"/>
    <property type="match status" value="1"/>
</dbReference>
<dbReference type="GO" id="GO:0015031">
    <property type="term" value="P:protein transport"/>
    <property type="evidence" value="ECO:0007669"/>
    <property type="project" value="UniProtKB-KW"/>
</dbReference>
<dbReference type="CDD" id="cd06261">
    <property type="entry name" value="TM_PBP2"/>
    <property type="match status" value="1"/>
</dbReference>
<dbReference type="PROSITE" id="PS50928">
    <property type="entry name" value="ABC_TM1"/>
    <property type="match status" value="1"/>
</dbReference>
<protein>
    <recommendedName>
        <fullName evidence="11">ABC transmembrane type-1 domain-containing protein</fullName>
    </recommendedName>
</protein>
<feature type="transmembrane region" description="Helical" evidence="10">
    <location>
        <begin position="47"/>
        <end position="68"/>
    </location>
</feature>
<feature type="transmembrane region" description="Helical" evidence="10">
    <location>
        <begin position="204"/>
        <end position="223"/>
    </location>
</feature>
<dbReference type="InterPro" id="IPR000515">
    <property type="entry name" value="MetI-like"/>
</dbReference>
<keyword evidence="2 10" id="KW-0813">Transport</keyword>
<dbReference type="InterPro" id="IPR050366">
    <property type="entry name" value="BP-dependent_transpt_permease"/>
</dbReference>
<evidence type="ECO:0000256" key="3">
    <source>
        <dbReference type="ARBA" id="ARBA00022475"/>
    </source>
</evidence>
<evidence type="ECO:0000259" key="11">
    <source>
        <dbReference type="PROSITE" id="PS50928"/>
    </source>
</evidence>